<dbReference type="Pfam" id="PF00497">
    <property type="entry name" value="SBP_bac_3"/>
    <property type="match status" value="1"/>
</dbReference>
<keyword evidence="14" id="KW-1185">Reference proteome</keyword>
<keyword evidence="5" id="KW-0406">Ion transport</keyword>
<keyword evidence="2" id="KW-0813">Transport</keyword>
<dbReference type="EMBL" id="JAICBX010000001">
    <property type="protein sequence ID" value="MBW8636157.1"/>
    <property type="molecule type" value="Genomic_DNA"/>
</dbReference>
<dbReference type="SUPFAM" id="SSF81324">
    <property type="entry name" value="Voltage-gated potassium channels"/>
    <property type="match status" value="1"/>
</dbReference>
<keyword evidence="4 10" id="KW-1133">Transmembrane helix</keyword>
<accession>A0AAE3CZQ7</accession>
<evidence type="ECO:0000256" key="6">
    <source>
        <dbReference type="ARBA" id="ARBA00023136"/>
    </source>
</evidence>
<evidence type="ECO:0000256" key="1">
    <source>
        <dbReference type="ARBA" id="ARBA00004141"/>
    </source>
</evidence>
<dbReference type="Proteomes" id="UP001196509">
    <property type="component" value="Unassembled WGS sequence"/>
</dbReference>
<evidence type="ECO:0000256" key="5">
    <source>
        <dbReference type="ARBA" id="ARBA00023065"/>
    </source>
</evidence>
<evidence type="ECO:0000256" key="8">
    <source>
        <dbReference type="ARBA" id="ARBA00023180"/>
    </source>
</evidence>
<gene>
    <name evidence="13" type="ORF">K1W69_03075</name>
</gene>
<keyword evidence="3 10" id="KW-0812">Transmembrane</keyword>
<evidence type="ECO:0000313" key="14">
    <source>
        <dbReference type="Proteomes" id="UP001196509"/>
    </source>
</evidence>
<evidence type="ECO:0000256" key="3">
    <source>
        <dbReference type="ARBA" id="ARBA00022692"/>
    </source>
</evidence>
<name>A0AAE3CZQ7_9HYPH</name>
<dbReference type="AlphaFoldDB" id="A0AAE3CZQ7"/>
<keyword evidence="9" id="KW-0407">Ion channel</keyword>
<organism evidence="13 14">
    <name type="scientific">Flavimaribacter sediminis</name>
    <dbReference type="NCBI Taxonomy" id="2865987"/>
    <lineage>
        <taxon>Bacteria</taxon>
        <taxon>Pseudomonadati</taxon>
        <taxon>Pseudomonadota</taxon>
        <taxon>Alphaproteobacteria</taxon>
        <taxon>Hyphomicrobiales</taxon>
        <taxon>Rhizobiaceae</taxon>
        <taxon>Flavimaribacter</taxon>
    </lineage>
</organism>
<dbReference type="InterPro" id="IPR015683">
    <property type="entry name" value="Ionotropic_Glu_rcpt"/>
</dbReference>
<evidence type="ECO:0000259" key="11">
    <source>
        <dbReference type="SMART" id="SM00062"/>
    </source>
</evidence>
<dbReference type="InterPro" id="IPR001638">
    <property type="entry name" value="Solute-binding_3/MltF_N"/>
</dbReference>
<evidence type="ECO:0000313" key="13">
    <source>
        <dbReference type="EMBL" id="MBW8636157.1"/>
    </source>
</evidence>
<reference evidence="13" key="1">
    <citation type="submission" date="2021-08" db="EMBL/GenBank/DDBJ databases">
        <title>Hoeflea bacterium WL0058 sp. nov., isolated from the sediment.</title>
        <authorList>
            <person name="Wang L."/>
            <person name="Zhang D."/>
        </authorList>
    </citation>
    <scope>NUCLEOTIDE SEQUENCE</scope>
    <source>
        <strain evidence="13">WL0058</strain>
    </source>
</reference>
<dbReference type="SMART" id="SM00062">
    <property type="entry name" value="PBPb"/>
    <property type="match status" value="1"/>
</dbReference>
<evidence type="ECO:0000256" key="2">
    <source>
        <dbReference type="ARBA" id="ARBA00022448"/>
    </source>
</evidence>
<proteinExistence type="predicted"/>
<dbReference type="GO" id="GO:0015276">
    <property type="term" value="F:ligand-gated monoatomic ion channel activity"/>
    <property type="evidence" value="ECO:0007669"/>
    <property type="project" value="InterPro"/>
</dbReference>
<feature type="domain" description="Solute-binding protein family 3/N-terminal" evidence="11">
    <location>
        <begin position="50"/>
        <end position="377"/>
    </location>
</feature>
<dbReference type="SUPFAM" id="SSF53850">
    <property type="entry name" value="Periplasmic binding protein-like II"/>
    <property type="match status" value="1"/>
</dbReference>
<keyword evidence="8" id="KW-0325">Glycoprotein</keyword>
<feature type="transmembrane region" description="Helical" evidence="10">
    <location>
        <begin position="161"/>
        <end position="179"/>
    </location>
</feature>
<protein>
    <submittedName>
        <fullName evidence="13">Transporter substrate-binding domain-containing protein</fullName>
    </submittedName>
</protein>
<evidence type="ECO:0000259" key="12">
    <source>
        <dbReference type="SMART" id="SM00079"/>
    </source>
</evidence>
<dbReference type="GO" id="GO:0016020">
    <property type="term" value="C:membrane"/>
    <property type="evidence" value="ECO:0007669"/>
    <property type="project" value="UniProtKB-SubCell"/>
</dbReference>
<dbReference type="PANTHER" id="PTHR18966">
    <property type="entry name" value="IONOTROPIC GLUTAMATE RECEPTOR"/>
    <property type="match status" value="1"/>
</dbReference>
<evidence type="ECO:0000256" key="4">
    <source>
        <dbReference type="ARBA" id="ARBA00022989"/>
    </source>
</evidence>
<evidence type="ECO:0000256" key="7">
    <source>
        <dbReference type="ARBA" id="ARBA00023170"/>
    </source>
</evidence>
<keyword evidence="6 10" id="KW-0472">Membrane</keyword>
<feature type="transmembrane region" description="Helical" evidence="10">
    <location>
        <begin position="220"/>
        <end position="240"/>
    </location>
</feature>
<keyword evidence="7" id="KW-0675">Receptor</keyword>
<comment type="caution">
    <text evidence="13">The sequence shown here is derived from an EMBL/GenBank/DDBJ whole genome shotgun (WGS) entry which is preliminary data.</text>
</comment>
<evidence type="ECO:0000256" key="9">
    <source>
        <dbReference type="ARBA" id="ARBA00023303"/>
    </source>
</evidence>
<dbReference type="Gene3D" id="3.40.190.10">
    <property type="entry name" value="Periplasmic binding protein-like II"/>
    <property type="match status" value="3"/>
</dbReference>
<sequence>MKNWRRTSTKTKPAIGPRGFGLLLIVLGLQLFQPAIASAQTPQGVSQPVTVGVWINPPFVMKKDDAYTGMAIRLWEMLAEELNLEYEYKEYPTVRSLVDATAEGDSDIAVTNLTITRNRAQRVDFTQPWYDAGLRVMIDGDRRSGFRDIIAGLADAGFLRAYAWLVGIIIFATILLTIFDRRFNPDFPKRWRDGVAESFYTVMSVATSGRPPSRKNLFGWLGRMWQGVWLICGIAVIAYVTSTVTSVMTTLSLTNQISGLADLPGKTVGVFEGSVAEEFIDATGIDYVSYNGIDSAAEALLADDIAAIVGDAPTLEYYTELNAEEPYQVVGKIFNPDKYGFALPQNSPLTKSLTLSLLTLKEKGAVEDLRSDYFSSGR</sequence>
<feature type="domain" description="Ionotropic glutamate receptor C-terminal" evidence="12">
    <location>
        <begin position="48"/>
        <end position="376"/>
    </location>
</feature>
<dbReference type="InterPro" id="IPR001320">
    <property type="entry name" value="Iontro_rcpt_C"/>
</dbReference>
<evidence type="ECO:0000256" key="10">
    <source>
        <dbReference type="SAM" id="Phobius"/>
    </source>
</evidence>
<dbReference type="SMART" id="SM00079">
    <property type="entry name" value="PBPe"/>
    <property type="match status" value="1"/>
</dbReference>
<comment type="subcellular location">
    <subcellularLocation>
        <location evidence="1">Membrane</location>
        <topology evidence="1">Multi-pass membrane protein</topology>
    </subcellularLocation>
</comment>